<evidence type="ECO:0000313" key="2">
    <source>
        <dbReference type="EMBL" id="OZG64350.1"/>
    </source>
</evidence>
<feature type="transmembrane region" description="Helical" evidence="1">
    <location>
        <begin position="110"/>
        <end position="130"/>
    </location>
</feature>
<feature type="transmembrane region" description="Helical" evidence="1">
    <location>
        <begin position="12"/>
        <end position="29"/>
    </location>
</feature>
<evidence type="ECO:0000313" key="4">
    <source>
        <dbReference type="Proteomes" id="UP000216057"/>
    </source>
</evidence>
<keyword evidence="1" id="KW-1133">Transmembrane helix</keyword>
<evidence type="ECO:0000313" key="3">
    <source>
        <dbReference type="EMBL" id="QOL32450.1"/>
    </source>
</evidence>
<keyword evidence="1" id="KW-0812">Transmembrane</keyword>
<name>A0A261FYU3_9BIFI</name>
<dbReference type="Proteomes" id="UP000593943">
    <property type="component" value="Chromosome"/>
</dbReference>
<dbReference type="KEGG" id="beu:BE0216_08320"/>
<gene>
    <name evidence="3" type="ORF">BE0216_08320</name>
    <name evidence="2" type="ORF">BEUL_2181</name>
</gene>
<feature type="transmembrane region" description="Helical" evidence="1">
    <location>
        <begin position="279"/>
        <end position="299"/>
    </location>
</feature>
<evidence type="ECO:0008006" key="6">
    <source>
        <dbReference type="Google" id="ProtNLM"/>
    </source>
</evidence>
<feature type="transmembrane region" description="Helical" evidence="1">
    <location>
        <begin position="352"/>
        <end position="375"/>
    </location>
</feature>
<feature type="transmembrane region" description="Helical" evidence="1">
    <location>
        <begin position="441"/>
        <end position="464"/>
    </location>
</feature>
<dbReference type="Proteomes" id="UP000216057">
    <property type="component" value="Unassembled WGS sequence"/>
</dbReference>
<proteinExistence type="predicted"/>
<dbReference type="EMBL" id="CP062938">
    <property type="protein sequence ID" value="QOL32450.1"/>
    <property type="molecule type" value="Genomic_DNA"/>
</dbReference>
<feature type="transmembrane region" description="Helical" evidence="1">
    <location>
        <begin position="214"/>
        <end position="236"/>
    </location>
</feature>
<feature type="transmembrane region" description="Helical" evidence="1">
    <location>
        <begin position="77"/>
        <end position="98"/>
    </location>
</feature>
<organism evidence="2 4">
    <name type="scientific">Bifidobacterium eulemuris</name>
    <dbReference type="NCBI Taxonomy" id="1765219"/>
    <lineage>
        <taxon>Bacteria</taxon>
        <taxon>Bacillati</taxon>
        <taxon>Actinomycetota</taxon>
        <taxon>Actinomycetes</taxon>
        <taxon>Bifidobacteriales</taxon>
        <taxon>Bifidobacteriaceae</taxon>
        <taxon>Bifidobacterium</taxon>
    </lineage>
</organism>
<dbReference type="OrthoDB" id="2284195at2"/>
<feature type="transmembrane region" description="Helical" evidence="1">
    <location>
        <begin position="382"/>
        <end position="406"/>
    </location>
</feature>
<accession>A0A261FYU3</accession>
<dbReference type="RefSeq" id="WP_143249340.1">
    <property type="nucleotide sequence ID" value="NZ_CP062938.1"/>
</dbReference>
<feature type="transmembrane region" description="Helical" evidence="1">
    <location>
        <begin position="191"/>
        <end position="207"/>
    </location>
</feature>
<keyword evidence="5" id="KW-1185">Reference proteome</keyword>
<evidence type="ECO:0000256" key="1">
    <source>
        <dbReference type="SAM" id="Phobius"/>
    </source>
</evidence>
<evidence type="ECO:0000313" key="5">
    <source>
        <dbReference type="Proteomes" id="UP000593943"/>
    </source>
</evidence>
<sequence length="467" mass="51746">MGSSVKRFLTKFAPEMTLLAGLVAIHLLMNATTNDFEWFRSVLDNQTLGEFLVSRYQTWSSRLIIEAALVTITHALLVWHVLDIAMCLLLFVSIRSIVSPSDQHRSYMSWIILLLMACYPIMDMSSAGWVATTMNYSWPLALGMFSMATMVRYMRAHDDSPTVRKTQAPSKPIIALSLTSALVAANVEQSALLLFGFTLVFVAYSRWNRLPLGVLLAHLAISLIGIVFILLCPGNANRNTTEAQTWWPNNHNFKIPADYADFSMADKTYLGISTTLDRYLFLSNAFMCVFAITLALLILRQRPIGKRGGLQAAIAIVVCVPFMARFLLGALSPLLPDRLVAIMNYAGYDVSILRVTLIAGQIALCALILAELYWVYGRTLQFLTTVVILLAGFMSRVIMGFSPTLFASQGRTFIFADFCLMCVTAMLLHTLTKRNSRTERIVILVILGGFAAATLIPSVVDLIAPAI</sequence>
<dbReference type="AlphaFoldDB" id="A0A261FYU3"/>
<feature type="transmembrane region" description="Helical" evidence="1">
    <location>
        <begin position="311"/>
        <end position="332"/>
    </location>
</feature>
<feature type="transmembrane region" description="Helical" evidence="1">
    <location>
        <begin position="412"/>
        <end position="429"/>
    </location>
</feature>
<dbReference type="EMBL" id="MWWZ01000016">
    <property type="protein sequence ID" value="OZG64350.1"/>
    <property type="molecule type" value="Genomic_DNA"/>
</dbReference>
<protein>
    <recommendedName>
        <fullName evidence="6">Beta-carotene 15,15'-monooxygenase</fullName>
    </recommendedName>
</protein>
<reference evidence="3 5" key="2">
    <citation type="submission" date="2020-10" db="EMBL/GenBank/DDBJ databases">
        <title>Genome sequencing of Bifidobacterium eulemuris_DSMZ_100216.</title>
        <authorList>
            <person name="Kim J."/>
        </authorList>
    </citation>
    <scope>NUCLEOTIDE SEQUENCE [LARGE SCALE GENOMIC DNA]</scope>
    <source>
        <strain evidence="3 5">DSM 100216</strain>
    </source>
</reference>
<reference evidence="2 4" key="1">
    <citation type="journal article" date="2017" name="BMC Genomics">
        <title>Comparative genomic and phylogenomic analyses of the Bifidobacteriaceae family.</title>
        <authorList>
            <person name="Lugli G.A."/>
            <person name="Milani C."/>
            <person name="Turroni F."/>
            <person name="Duranti S."/>
            <person name="Mancabelli L."/>
            <person name="Mangifesta M."/>
            <person name="Ferrario C."/>
            <person name="Modesto M."/>
            <person name="Mattarelli P."/>
            <person name="Jiri K."/>
            <person name="van Sinderen D."/>
            <person name="Ventura M."/>
        </authorList>
    </citation>
    <scope>NUCLEOTIDE SEQUENCE [LARGE SCALE GENOMIC DNA]</scope>
    <source>
        <strain evidence="2 4">DSM 100216</strain>
    </source>
</reference>
<keyword evidence="1" id="KW-0472">Membrane</keyword>